<reference evidence="1" key="1">
    <citation type="submission" date="2018-06" db="EMBL/GenBank/DDBJ databases">
        <authorList>
            <person name="Zhirakovskaya E."/>
        </authorList>
    </citation>
    <scope>NUCLEOTIDE SEQUENCE</scope>
</reference>
<dbReference type="EMBL" id="UOFF01000171">
    <property type="protein sequence ID" value="VAW56062.1"/>
    <property type="molecule type" value="Genomic_DNA"/>
</dbReference>
<dbReference type="PANTHER" id="PTHR34801">
    <property type="entry name" value="EXPRESSED PROTEIN"/>
    <property type="match status" value="1"/>
</dbReference>
<name>A0A3B0WXU5_9ZZZZ</name>
<evidence type="ECO:0000313" key="1">
    <source>
        <dbReference type="EMBL" id="VAW56062.1"/>
    </source>
</evidence>
<dbReference type="Pfam" id="PF07386">
    <property type="entry name" value="DUF1499"/>
    <property type="match status" value="1"/>
</dbReference>
<dbReference type="PIRSF" id="PIRSF026426">
    <property type="entry name" value="DUF1499"/>
    <property type="match status" value="1"/>
</dbReference>
<organism evidence="1">
    <name type="scientific">hydrothermal vent metagenome</name>
    <dbReference type="NCBI Taxonomy" id="652676"/>
    <lineage>
        <taxon>unclassified sequences</taxon>
        <taxon>metagenomes</taxon>
        <taxon>ecological metagenomes</taxon>
    </lineage>
</organism>
<evidence type="ECO:0008006" key="2">
    <source>
        <dbReference type="Google" id="ProtNLM"/>
    </source>
</evidence>
<protein>
    <recommendedName>
        <fullName evidence="2">DUF1499 domain-containing protein</fullName>
    </recommendedName>
</protein>
<gene>
    <name evidence="1" type="ORF">MNBD_GAMMA07-2704</name>
</gene>
<dbReference type="PANTHER" id="PTHR34801:SF6">
    <property type="entry name" value="SLL1620 PROTEIN"/>
    <property type="match status" value="1"/>
</dbReference>
<proteinExistence type="predicted"/>
<accession>A0A3B0WXU5</accession>
<dbReference type="InterPro" id="IPR010865">
    <property type="entry name" value="DUF1499"/>
</dbReference>
<sequence>MSIFLLSCSGQKPKDLGIYNNTFSHCPVTPNCISSDATDKKHKIDFLKLNAEYKNNWQAIHNAVNTLSNTKIVTFNETYIHAECSSTVFGFVDDLQLHLRENGENIAIKSAARLGHSDFGVNKKRIEKLREQLLKDNVITE</sequence>
<dbReference type="AlphaFoldDB" id="A0A3B0WXU5"/>